<sequence>MTQQLRLTTELVSLVHYVELNESGWVRKTLGKIVLSVLARAGKSMRQEQIRNEITASTSHDFGSAELKNVLSALAAKREVIEQPKGCFRVPESQLKDINRAVAATEAEERATEADFVSRVSTYAPGLDGQEIWQKFLDLYLQPMVRNAGANTLNLLSGSGPLSTRETLQPLLDALPAEVHDDVSRAVVEFLNPSVSHVRQFILKRVAASFFVAAVGLDERTIRALDRQRASQSSIRLFLDTNTLFSVLGLCESDADNSIEGLLSLNQDPAAPVKVKLFVFPDTIEEAMRVLSNAASSMGGLPYPKSLATAARRANLSGIRAKYLEAAAKSPEPLSAEAYFSPYIKGLKSVLKSRGIEVIDRSLLVGRQDQTVIDDVLNTEEWEARNIPENKRKPHHIIFHDVYVWHCVHSQREPGLASPLEAKEWFVTLDRRMIAFDAFKSNRVPNWVPVCIDPSTFVQYAQFWTPRSPQFEEALFSSLRLPLLFPEFDRETENVSVEIISRLARIENVGDFTADELQSLLLDSALRTRFAQAPDEAAQTEIVRDELLAIHKDTAERAEVLSAQLRQERMRRTALVEKIATQEKALTHAATQHQHVANANQHSLSRASAEIGAMRVQLESAQKRLEEMREQEAKRSAEIERRKHVGKYCLLHMFLPFTAVTATFGWALSRFLPAWTAFGLAALCAGVAVGGLVKLTAHKNVHVQATTWLKYLSFAFIACWLAGVGFMSTTANAVYSNYLSTRQDRLFDKAIETAKGATSEKAPEGTPGAVTTQQPPTR</sequence>
<dbReference type="EMBL" id="FCOM02000042">
    <property type="protein sequence ID" value="SAL82631.1"/>
    <property type="molecule type" value="Genomic_DNA"/>
</dbReference>
<dbReference type="Proteomes" id="UP000055019">
    <property type="component" value="Unassembled WGS sequence"/>
</dbReference>
<accession>A0A158KQC4</accession>
<evidence type="ECO:0000256" key="3">
    <source>
        <dbReference type="SAM" id="Phobius"/>
    </source>
</evidence>
<comment type="caution">
    <text evidence="4">The sequence shown here is derived from an EMBL/GenBank/DDBJ whole genome shotgun (WGS) entry which is preliminary data.</text>
</comment>
<protein>
    <submittedName>
        <fullName evidence="4">Uncharacterized protein</fullName>
    </submittedName>
</protein>
<evidence type="ECO:0000256" key="2">
    <source>
        <dbReference type="SAM" id="MobiDB-lite"/>
    </source>
</evidence>
<keyword evidence="3" id="KW-0812">Transmembrane</keyword>
<feature type="transmembrane region" description="Helical" evidence="3">
    <location>
        <begin position="674"/>
        <end position="696"/>
    </location>
</feature>
<feature type="compositionally biased region" description="Polar residues" evidence="2">
    <location>
        <begin position="769"/>
        <end position="778"/>
    </location>
</feature>
<gene>
    <name evidence="4" type="ORF">AWB74_06334</name>
</gene>
<evidence type="ECO:0000256" key="1">
    <source>
        <dbReference type="SAM" id="Coils"/>
    </source>
</evidence>
<evidence type="ECO:0000313" key="4">
    <source>
        <dbReference type="EMBL" id="SAL82631.1"/>
    </source>
</evidence>
<name>A0A158KQC4_9BURK</name>
<keyword evidence="3" id="KW-0472">Membrane</keyword>
<dbReference type="RefSeq" id="WP_061150559.1">
    <property type="nucleotide sequence ID" value="NZ_FCOM02000042.1"/>
</dbReference>
<dbReference type="OrthoDB" id="9121719at2"/>
<feature type="transmembrane region" description="Helical" evidence="3">
    <location>
        <begin position="708"/>
        <end position="727"/>
    </location>
</feature>
<keyword evidence="1" id="KW-0175">Coiled coil</keyword>
<keyword evidence="3" id="KW-1133">Transmembrane helix</keyword>
<feature type="region of interest" description="Disordered" evidence="2">
    <location>
        <begin position="755"/>
        <end position="778"/>
    </location>
</feature>
<evidence type="ECO:0000313" key="5">
    <source>
        <dbReference type="Proteomes" id="UP000055019"/>
    </source>
</evidence>
<reference evidence="4" key="1">
    <citation type="submission" date="2016-01" db="EMBL/GenBank/DDBJ databases">
        <authorList>
            <person name="Peeters C."/>
        </authorList>
    </citation>
    <scope>NUCLEOTIDE SEQUENCE [LARGE SCALE GENOMIC DNA]</scope>
    <source>
        <strain evidence="4">LMG 29317</strain>
    </source>
</reference>
<feature type="coiled-coil region" evidence="1">
    <location>
        <begin position="604"/>
        <end position="642"/>
    </location>
</feature>
<feature type="transmembrane region" description="Helical" evidence="3">
    <location>
        <begin position="648"/>
        <end position="668"/>
    </location>
</feature>
<keyword evidence="5" id="KW-1185">Reference proteome</keyword>
<dbReference type="AlphaFoldDB" id="A0A158KQC4"/>
<proteinExistence type="predicted"/>
<organism evidence="4 5">
    <name type="scientific">Caballeronia arvi</name>
    <dbReference type="NCBI Taxonomy" id="1777135"/>
    <lineage>
        <taxon>Bacteria</taxon>
        <taxon>Pseudomonadati</taxon>
        <taxon>Pseudomonadota</taxon>
        <taxon>Betaproteobacteria</taxon>
        <taxon>Burkholderiales</taxon>
        <taxon>Burkholderiaceae</taxon>
        <taxon>Caballeronia</taxon>
    </lineage>
</organism>